<evidence type="ECO:0000313" key="3">
    <source>
        <dbReference type="Proteomes" id="UP000503540"/>
    </source>
</evidence>
<evidence type="ECO:0000256" key="1">
    <source>
        <dbReference type="SAM" id="MobiDB-lite"/>
    </source>
</evidence>
<feature type="region of interest" description="Disordered" evidence="1">
    <location>
        <begin position="82"/>
        <end position="106"/>
    </location>
</feature>
<reference evidence="2 3" key="1">
    <citation type="journal article" date="2019" name="ACS Chem. Biol.">
        <title>Identification and Mobilization of a Cryptic Antibiotic Biosynthesis Gene Locus from a Human-Pathogenic Nocardia Isolate.</title>
        <authorList>
            <person name="Herisse M."/>
            <person name="Ishida K."/>
            <person name="Porter J.L."/>
            <person name="Howden B."/>
            <person name="Hertweck C."/>
            <person name="Stinear T.P."/>
            <person name="Pidot S.J."/>
        </authorList>
    </citation>
    <scope>NUCLEOTIDE SEQUENCE [LARGE SCALE GENOMIC DNA]</scope>
    <source>
        <strain evidence="2 3">AUSMDU00012717</strain>
    </source>
</reference>
<name>A0A6G9YBL7_9NOCA</name>
<proteinExistence type="predicted"/>
<evidence type="ECO:0000313" key="2">
    <source>
        <dbReference type="EMBL" id="QIS10621.1"/>
    </source>
</evidence>
<dbReference type="EMBL" id="CP046172">
    <property type="protein sequence ID" value="QIS10621.1"/>
    <property type="molecule type" value="Genomic_DNA"/>
</dbReference>
<feature type="compositionally biased region" description="Polar residues" evidence="1">
    <location>
        <begin position="93"/>
        <end position="106"/>
    </location>
</feature>
<keyword evidence="3" id="KW-1185">Reference proteome</keyword>
<sequence length="193" mass="20838">MKSPDSPGWLNRGTVVIFETALLATTIGLNTGPHLAAGEYGRAAEFAVAPVMVGAVIWLHAWVAARYATLIDTATVVVPQSRPHLEPPATAPPQASGNAADTATTAQVTHQGREYRAMAEEVLRQRPRMKKTVEEVAAIVADAKLSPTAIVRRHKMHHSTVNNILTALAEIRERQRRDGLRLITETAEVSDVG</sequence>
<protein>
    <recommendedName>
        <fullName evidence="4">DUF2637 domain-containing protein</fullName>
    </recommendedName>
</protein>
<dbReference type="AlphaFoldDB" id="A0A6G9YBL7"/>
<gene>
    <name evidence="2" type="ORF">F5544_13665</name>
</gene>
<dbReference type="RefSeq" id="WP_167473568.1">
    <property type="nucleotide sequence ID" value="NZ_CP046172.1"/>
</dbReference>
<dbReference type="Proteomes" id="UP000503540">
    <property type="component" value="Chromosome"/>
</dbReference>
<evidence type="ECO:0008006" key="4">
    <source>
        <dbReference type="Google" id="ProtNLM"/>
    </source>
</evidence>
<dbReference type="KEGG" id="nah:F5544_13665"/>
<accession>A0A6G9YBL7</accession>
<organism evidence="2 3">
    <name type="scientific">Nocardia arthritidis</name>
    <dbReference type="NCBI Taxonomy" id="228602"/>
    <lineage>
        <taxon>Bacteria</taxon>
        <taxon>Bacillati</taxon>
        <taxon>Actinomycetota</taxon>
        <taxon>Actinomycetes</taxon>
        <taxon>Mycobacteriales</taxon>
        <taxon>Nocardiaceae</taxon>
        <taxon>Nocardia</taxon>
    </lineage>
</organism>